<keyword evidence="2" id="KW-1185">Reference proteome</keyword>
<dbReference type="Proteomes" id="UP000018890">
    <property type="component" value="Unassembled WGS sequence"/>
</dbReference>
<sequence>MPRKTADANVEKDLGSSEKEEEIHKLSEWLAAVLHYLADDEVEEIDIEYLLSNTEGLRNWWDQYRENNRKNIEEEIKQSLANLTLEQLESIHETVKAKQ</sequence>
<comment type="caution">
    <text evidence="1">The sequence shown here is derived from an EMBL/GenBank/DDBJ whole genome shotgun (WGS) entry which is preliminary data.</text>
</comment>
<evidence type="ECO:0000313" key="1">
    <source>
        <dbReference type="EMBL" id="GAE24861.1"/>
    </source>
</evidence>
<dbReference type="STRING" id="1236970.JCM9140_821"/>
<organism evidence="1 2">
    <name type="scientific">Halalkalibacter wakoensis JCM 9140</name>
    <dbReference type="NCBI Taxonomy" id="1236970"/>
    <lineage>
        <taxon>Bacteria</taxon>
        <taxon>Bacillati</taxon>
        <taxon>Bacillota</taxon>
        <taxon>Bacilli</taxon>
        <taxon>Bacillales</taxon>
        <taxon>Bacillaceae</taxon>
        <taxon>Halalkalibacter</taxon>
    </lineage>
</organism>
<proteinExistence type="predicted"/>
<reference evidence="1" key="1">
    <citation type="journal article" date="2014" name="Genome Announc.">
        <title>Draft Genome Sequences of Three Alkaliphilic Bacillus Strains, Bacillus wakoensis JCM 9140T, Bacillus akibai JCM 9157T, and Bacillus hemicellulosilyticus JCM 9152T.</title>
        <authorList>
            <person name="Yuki M."/>
            <person name="Oshima K."/>
            <person name="Suda W."/>
            <person name="Oshida Y."/>
            <person name="Kitamura K."/>
            <person name="Iida T."/>
            <person name="Hattori M."/>
            <person name="Ohkuma M."/>
        </authorList>
    </citation>
    <scope>NUCLEOTIDE SEQUENCE [LARGE SCALE GENOMIC DNA]</scope>
    <source>
        <strain evidence="1">JCM 9140</strain>
    </source>
</reference>
<evidence type="ECO:0000313" key="2">
    <source>
        <dbReference type="Proteomes" id="UP000018890"/>
    </source>
</evidence>
<gene>
    <name evidence="1" type="ORF">JCM9140_821</name>
</gene>
<dbReference type="RefSeq" id="WP_034742482.1">
    <property type="nucleotide sequence ID" value="NZ_BAUT01000005.1"/>
</dbReference>
<protein>
    <submittedName>
        <fullName evidence="1">Uncharacterized protein</fullName>
    </submittedName>
</protein>
<dbReference type="EMBL" id="BAUT01000005">
    <property type="protein sequence ID" value="GAE24861.1"/>
    <property type="molecule type" value="Genomic_DNA"/>
</dbReference>
<accession>W4PYF2</accession>
<dbReference type="OrthoDB" id="2736320at2"/>
<dbReference type="AlphaFoldDB" id="W4PYF2"/>
<name>W4PYF2_9BACI</name>